<comment type="caution">
    <text evidence="1">The sequence shown here is derived from an EMBL/GenBank/DDBJ whole genome shotgun (WGS) entry which is preliminary data.</text>
</comment>
<evidence type="ECO:0000313" key="1">
    <source>
        <dbReference type="EMBL" id="KAK3709360.1"/>
    </source>
</evidence>
<keyword evidence="2" id="KW-1185">Reference proteome</keyword>
<reference evidence="1" key="1">
    <citation type="submission" date="2023-07" db="EMBL/GenBank/DDBJ databases">
        <title>Black Yeasts Isolated from many extreme environments.</title>
        <authorList>
            <person name="Coleine C."/>
            <person name="Stajich J.E."/>
            <person name="Selbmann L."/>
        </authorList>
    </citation>
    <scope>NUCLEOTIDE SEQUENCE</scope>
    <source>
        <strain evidence="1">CCFEE 5714</strain>
    </source>
</reference>
<dbReference type="Proteomes" id="UP001281147">
    <property type="component" value="Unassembled WGS sequence"/>
</dbReference>
<dbReference type="EMBL" id="JAUTXU010000093">
    <property type="protein sequence ID" value="KAK3709360.1"/>
    <property type="molecule type" value="Genomic_DNA"/>
</dbReference>
<gene>
    <name evidence="1" type="primary">MIA40_1</name>
    <name evidence="1" type="ORF">LTR37_010921</name>
</gene>
<sequence length="358" mass="38167">MFKSATRIASRPDISRALPKAPTARRFLSTAPPHQKSRSWKSSAARWGLAGGLVYYYNIASVFAEEPAYQAHPLPDIARENETYQTVDSVSEQRRAQSQSQALPPSNETQAANVAAVPDREATAPGSPQALEEEAGEQGAFNEETGEINWDCPCLGGMAYGPCGDQFRAAFSCFVYSKDEPKGVDCIEHFKTMQNCFREHPDVYGSELEDDDAPADGPEGQSLPASSETATAGQDDGVSTPLSAGEKAERRPQAESDGKPAIALDRAPAQGSATDKDRVAQSDEADDALMPKASHDAGGKAEPIPQAESDTKPAAASERTPAQASATDKDRVAQPDEADDAFMPKASHDARDAEVPKE</sequence>
<evidence type="ECO:0000313" key="2">
    <source>
        <dbReference type="Proteomes" id="UP001281147"/>
    </source>
</evidence>
<name>A0ACC3N3N0_9PEZI</name>
<proteinExistence type="predicted"/>
<accession>A0ACC3N3N0</accession>
<organism evidence="1 2">
    <name type="scientific">Vermiconidia calcicola</name>
    <dbReference type="NCBI Taxonomy" id="1690605"/>
    <lineage>
        <taxon>Eukaryota</taxon>
        <taxon>Fungi</taxon>
        <taxon>Dikarya</taxon>
        <taxon>Ascomycota</taxon>
        <taxon>Pezizomycotina</taxon>
        <taxon>Dothideomycetes</taxon>
        <taxon>Dothideomycetidae</taxon>
        <taxon>Mycosphaerellales</taxon>
        <taxon>Extremaceae</taxon>
        <taxon>Vermiconidia</taxon>
    </lineage>
</organism>
<protein>
    <submittedName>
        <fullName evidence="1">Oxidoreductase</fullName>
    </submittedName>
</protein>